<reference evidence="2" key="1">
    <citation type="journal article" date="2013" name="Proc. Natl. Acad. Sci. U.S.A.">
        <title>Genome structure and metabolic features in the red seaweed Chondrus crispus shed light on evolution of the Archaeplastida.</title>
        <authorList>
            <person name="Collen J."/>
            <person name="Porcel B."/>
            <person name="Carre W."/>
            <person name="Ball S.G."/>
            <person name="Chaparro C."/>
            <person name="Tonon T."/>
            <person name="Barbeyron T."/>
            <person name="Michel G."/>
            <person name="Noel B."/>
            <person name="Valentin K."/>
            <person name="Elias M."/>
            <person name="Artiguenave F."/>
            <person name="Arun A."/>
            <person name="Aury J.M."/>
            <person name="Barbosa-Neto J.F."/>
            <person name="Bothwell J.H."/>
            <person name="Bouget F.Y."/>
            <person name="Brillet L."/>
            <person name="Cabello-Hurtado F."/>
            <person name="Capella-Gutierrez S."/>
            <person name="Charrier B."/>
            <person name="Cladiere L."/>
            <person name="Cock J.M."/>
            <person name="Coelho S.M."/>
            <person name="Colleoni C."/>
            <person name="Czjzek M."/>
            <person name="Da Silva C."/>
            <person name="Delage L."/>
            <person name="Denoeud F."/>
            <person name="Deschamps P."/>
            <person name="Dittami S.M."/>
            <person name="Gabaldon T."/>
            <person name="Gachon C.M."/>
            <person name="Groisillier A."/>
            <person name="Herve C."/>
            <person name="Jabbari K."/>
            <person name="Katinka M."/>
            <person name="Kloareg B."/>
            <person name="Kowalczyk N."/>
            <person name="Labadie K."/>
            <person name="Leblanc C."/>
            <person name="Lopez P.J."/>
            <person name="McLachlan D.H."/>
            <person name="Meslet-Cladiere L."/>
            <person name="Moustafa A."/>
            <person name="Nehr Z."/>
            <person name="Nyvall Collen P."/>
            <person name="Panaud O."/>
            <person name="Partensky F."/>
            <person name="Poulain J."/>
            <person name="Rensing S.A."/>
            <person name="Rousvoal S."/>
            <person name="Samson G."/>
            <person name="Symeonidi A."/>
            <person name="Weissenbach J."/>
            <person name="Zambounis A."/>
            <person name="Wincker P."/>
            <person name="Boyen C."/>
        </authorList>
    </citation>
    <scope>NUCLEOTIDE SEQUENCE [LARGE SCALE GENOMIC DNA]</scope>
    <source>
        <strain evidence="2">cv. Stackhouse</strain>
    </source>
</reference>
<dbReference type="EMBL" id="HG001797">
    <property type="protein sequence ID" value="CDF36698.1"/>
    <property type="molecule type" value="Genomic_DNA"/>
</dbReference>
<dbReference type="KEGG" id="ccp:CHC_T00005077001"/>
<keyword evidence="2" id="KW-1185">Reference proteome</keyword>
<dbReference type="AlphaFoldDB" id="R7QG01"/>
<protein>
    <submittedName>
        <fullName evidence="1">Uncharacterized protein</fullName>
    </submittedName>
</protein>
<name>R7QG01_CHOCR</name>
<dbReference type="Gramene" id="CDF36698">
    <property type="protein sequence ID" value="CDF36698"/>
    <property type="gene ID" value="CHC_T00005077001"/>
</dbReference>
<evidence type="ECO:0000313" key="1">
    <source>
        <dbReference type="EMBL" id="CDF36698.1"/>
    </source>
</evidence>
<organism evidence="1 2">
    <name type="scientific">Chondrus crispus</name>
    <name type="common">Carrageen Irish moss</name>
    <name type="synonym">Polymorpha crispa</name>
    <dbReference type="NCBI Taxonomy" id="2769"/>
    <lineage>
        <taxon>Eukaryota</taxon>
        <taxon>Rhodophyta</taxon>
        <taxon>Florideophyceae</taxon>
        <taxon>Rhodymeniophycidae</taxon>
        <taxon>Gigartinales</taxon>
        <taxon>Gigartinaceae</taxon>
        <taxon>Chondrus</taxon>
    </lineage>
</organism>
<evidence type="ECO:0000313" key="2">
    <source>
        <dbReference type="Proteomes" id="UP000012073"/>
    </source>
</evidence>
<dbReference type="GeneID" id="17324239"/>
<dbReference type="Proteomes" id="UP000012073">
    <property type="component" value="Unassembled WGS sequence"/>
</dbReference>
<accession>R7QG01</accession>
<proteinExistence type="predicted"/>
<sequence>MPWCSFAIKPPKACWVNQRVGSAQWYMTQSAAHNRL</sequence>
<gene>
    <name evidence="1" type="ORF">CHC_T00005077001</name>
</gene>
<dbReference type="RefSeq" id="XP_005716517.1">
    <property type="nucleotide sequence ID" value="XM_005716460.1"/>
</dbReference>